<dbReference type="EMBL" id="CP099837">
    <property type="protein sequence ID" value="USY22704.1"/>
    <property type="molecule type" value="Genomic_DNA"/>
</dbReference>
<keyword evidence="3" id="KW-1185">Reference proteome</keyword>
<protein>
    <submittedName>
        <fullName evidence="2">Transcriptional regulator</fullName>
    </submittedName>
</protein>
<name>A0ABY5DH43_9ACTN</name>
<organism evidence="2 3">
    <name type="scientific">Nocardiopsis exhalans</name>
    <dbReference type="NCBI Taxonomy" id="163604"/>
    <lineage>
        <taxon>Bacteria</taxon>
        <taxon>Bacillati</taxon>
        <taxon>Actinomycetota</taxon>
        <taxon>Actinomycetes</taxon>
        <taxon>Streptosporangiales</taxon>
        <taxon>Nocardiopsidaceae</taxon>
        <taxon>Nocardiopsis</taxon>
    </lineage>
</organism>
<dbReference type="Proteomes" id="UP001055940">
    <property type="component" value="Chromosome"/>
</dbReference>
<gene>
    <name evidence="2" type="ORF">NE857_14480</name>
</gene>
<feature type="region of interest" description="Disordered" evidence="1">
    <location>
        <begin position="304"/>
        <end position="358"/>
    </location>
</feature>
<evidence type="ECO:0000256" key="1">
    <source>
        <dbReference type="SAM" id="MobiDB-lite"/>
    </source>
</evidence>
<sequence length="812" mass="87723">MDNPQINPVYPRQQLARALSTALTHEDPEVRLLAENRVSAWNSVTAGMADGSLEIGSRTPVRDLPTWVTLEVAQGGFATGRPAAGGPLNPHEAELAARHGLPARRRAVFEHHLGESGLAELTTLLDSGDYELGHPEEAALLTVAWLLRAGDAPAALRLLKVLEPFTGTLCFTPRPLPGARAGAGTGSGVALAEHSVHRATVGQVADKLHARATHPRASVKARTQSEALTIWAPFSDRILSHWLATTDPGGRVDAHRPDGWAERSRGLLAEYARLAAEHTLCTKHRRPKENLAILLAALHEATGQEGSVPENDSGGVGGPGAPSDSETRRGSRRGPTPEPAEPVEPADPASTELSPRRRGLLQCSVDAMLRKRGRPGDRQHTAVRRVQAAQAARPTHDDLARLLCNRLNALPRHTGTTRMSELVLPVSLEEAAEHGLPVAWPFPEYLRATVLPAMSAPLAELIKAGVVPSAEVVAQVIPLLVARAEASAAPDQALTHLTAAHHRAFSQRRSLLLADLSAQVRSEELPWVRALAPHLSDRNRRREAARALLPRIGSTVLTAFPGTITPNPLVRQFAVLAHAADMDAPFVEELAADIFTGRLSPKFLRAARLAAERTRGGLYARYYGLDPEQLPSPAQGTDNPWTASGALARLCQRRAGDPSGGVAAAGMVIEQAQILTTHNLALLEDLGASPDQGWAVAAWDAYETVVGILDRLPRVEGRLGHVKNAAFAWRQCVYFLSRCSEEEQRAALDRMTDRIAYPRHTREILTPILAGLRQAVAGHSPVEEEGRVRLFLGWSNRRHWVLRALREAAPRG</sequence>
<reference evidence="2" key="1">
    <citation type="submission" date="2022-06" db="EMBL/GenBank/DDBJ databases">
        <authorList>
            <person name="Ping M."/>
        </authorList>
    </citation>
    <scope>NUCLEOTIDE SEQUENCE</scope>
    <source>
        <strain evidence="2">JCM11759T</strain>
    </source>
</reference>
<proteinExistence type="predicted"/>
<evidence type="ECO:0000313" key="3">
    <source>
        <dbReference type="Proteomes" id="UP001055940"/>
    </source>
</evidence>
<dbReference type="RefSeq" id="WP_254421462.1">
    <property type="nucleotide sequence ID" value="NZ_BAAAJB010000028.1"/>
</dbReference>
<accession>A0ABY5DH43</accession>
<evidence type="ECO:0000313" key="2">
    <source>
        <dbReference type="EMBL" id="USY22704.1"/>
    </source>
</evidence>